<keyword evidence="2" id="KW-1185">Reference proteome</keyword>
<name>A0AAD7GNK8_MYCRO</name>
<reference evidence="1" key="1">
    <citation type="submission" date="2023-03" db="EMBL/GenBank/DDBJ databases">
        <title>Massive genome expansion in bonnet fungi (Mycena s.s.) driven by repeated elements and novel gene families across ecological guilds.</title>
        <authorList>
            <consortium name="Lawrence Berkeley National Laboratory"/>
            <person name="Harder C.B."/>
            <person name="Miyauchi S."/>
            <person name="Viragh M."/>
            <person name="Kuo A."/>
            <person name="Thoen E."/>
            <person name="Andreopoulos B."/>
            <person name="Lu D."/>
            <person name="Skrede I."/>
            <person name="Drula E."/>
            <person name="Henrissat B."/>
            <person name="Morin E."/>
            <person name="Kohler A."/>
            <person name="Barry K."/>
            <person name="LaButti K."/>
            <person name="Morin E."/>
            <person name="Salamov A."/>
            <person name="Lipzen A."/>
            <person name="Mereny Z."/>
            <person name="Hegedus B."/>
            <person name="Baldrian P."/>
            <person name="Stursova M."/>
            <person name="Weitz H."/>
            <person name="Taylor A."/>
            <person name="Grigoriev I.V."/>
            <person name="Nagy L.G."/>
            <person name="Martin F."/>
            <person name="Kauserud H."/>
        </authorList>
    </citation>
    <scope>NUCLEOTIDE SEQUENCE</scope>
    <source>
        <strain evidence="1">CBHHK067</strain>
    </source>
</reference>
<dbReference type="EMBL" id="JARKIE010000035">
    <property type="protein sequence ID" value="KAJ7696228.1"/>
    <property type="molecule type" value="Genomic_DNA"/>
</dbReference>
<gene>
    <name evidence="1" type="ORF">B0H17DRAFT_1053980</name>
</gene>
<accession>A0AAD7GNK8</accession>
<sequence length="69" mass="7392">MYQARRTQMQVNKLQPRTLTSPAFRASISSGGLRGIGAAATNSAAKPRTTGRRDLNCMEKAAGAGARKW</sequence>
<proteinExistence type="predicted"/>
<organism evidence="1 2">
    <name type="scientific">Mycena rosella</name>
    <name type="common">Pink bonnet</name>
    <name type="synonym">Agaricus rosellus</name>
    <dbReference type="NCBI Taxonomy" id="1033263"/>
    <lineage>
        <taxon>Eukaryota</taxon>
        <taxon>Fungi</taxon>
        <taxon>Dikarya</taxon>
        <taxon>Basidiomycota</taxon>
        <taxon>Agaricomycotina</taxon>
        <taxon>Agaricomycetes</taxon>
        <taxon>Agaricomycetidae</taxon>
        <taxon>Agaricales</taxon>
        <taxon>Marasmiineae</taxon>
        <taxon>Mycenaceae</taxon>
        <taxon>Mycena</taxon>
    </lineage>
</organism>
<dbReference type="AlphaFoldDB" id="A0AAD7GNK8"/>
<evidence type="ECO:0000313" key="1">
    <source>
        <dbReference type="EMBL" id="KAJ7696228.1"/>
    </source>
</evidence>
<comment type="caution">
    <text evidence="1">The sequence shown here is derived from an EMBL/GenBank/DDBJ whole genome shotgun (WGS) entry which is preliminary data.</text>
</comment>
<dbReference type="Proteomes" id="UP001221757">
    <property type="component" value="Unassembled WGS sequence"/>
</dbReference>
<protein>
    <submittedName>
        <fullName evidence="1">Uncharacterized protein</fullName>
    </submittedName>
</protein>
<evidence type="ECO:0000313" key="2">
    <source>
        <dbReference type="Proteomes" id="UP001221757"/>
    </source>
</evidence>